<keyword evidence="10" id="KW-1185">Reference proteome</keyword>
<evidence type="ECO:0000256" key="4">
    <source>
        <dbReference type="ARBA" id="ARBA00023163"/>
    </source>
</evidence>
<dbReference type="PANTHER" id="PTHR13690:SF112">
    <property type="entry name" value="TRANSCRIPTION FACTOR RF2A-LIKE"/>
    <property type="match status" value="1"/>
</dbReference>
<dbReference type="SUPFAM" id="SSF57959">
    <property type="entry name" value="Leucine zipper domain"/>
    <property type="match status" value="1"/>
</dbReference>
<feature type="domain" description="BZIP" evidence="8">
    <location>
        <begin position="302"/>
        <end position="365"/>
    </location>
</feature>
<dbReference type="CDD" id="cd14703">
    <property type="entry name" value="bZIP_plant_RF2"/>
    <property type="match status" value="1"/>
</dbReference>
<dbReference type="FunFam" id="1.20.5.170:FF:000009">
    <property type="entry name" value="probable transcription factor PosF21"/>
    <property type="match status" value="1"/>
</dbReference>
<keyword evidence="4" id="KW-0804">Transcription</keyword>
<dbReference type="SMART" id="SM00338">
    <property type="entry name" value="BRLZ"/>
    <property type="match status" value="1"/>
</dbReference>
<dbReference type="PANTHER" id="PTHR13690">
    <property type="entry name" value="TRANSCRIPTION FACTOR POSF21-RELATED"/>
    <property type="match status" value="1"/>
</dbReference>
<reference evidence="9 10" key="1">
    <citation type="submission" date="2024-06" db="EMBL/GenBank/DDBJ databases">
        <title>A chromosome level genome sequence of Diviner's sage (Salvia divinorum).</title>
        <authorList>
            <person name="Ford S.A."/>
            <person name="Ro D.-K."/>
            <person name="Ness R.W."/>
            <person name="Phillips M.A."/>
        </authorList>
    </citation>
    <scope>NUCLEOTIDE SEQUENCE [LARGE SCALE GENOMIC DNA]</scope>
    <source>
        <strain evidence="9">SAF-2024a</strain>
        <tissue evidence="9">Leaf</tissue>
    </source>
</reference>
<feature type="region of interest" description="Disordered" evidence="7">
    <location>
        <begin position="70"/>
        <end position="95"/>
    </location>
</feature>
<proteinExistence type="predicted"/>
<feature type="compositionally biased region" description="Polar residues" evidence="7">
    <location>
        <begin position="1"/>
        <end position="30"/>
    </location>
</feature>
<sequence>MAQTNLKQSPNQIYGTSSHSRSLSQPSFMANNCLPPLSPFPPSESSLASPNSSFKNISMEEMDAGSRGPAIGLTSPRENPFRGSGLPPRRGHRRSNSDVPLGFSDMIQSSPQLVPISSQGGLGQMANTREKLGNGILVGVNKVEMEEVNYAKSEDMGERNSEGEVVDNFFQSLMDIDHSDTLNSSGAHIKDRNALVRGTKVAGGDSNIYESESLQKNAAAASQIRHLRSLSMDSGIGSFQFGDSPLNLQNSLCNRADQLSPSNSLSENSTDINLDFGRGEFNEVELKKIRADDRLSEIAVSDPKRVKRILANRQSAARSKERKLRYMSELEHKVQTLQTEATTLSAKITIVQKDHTELTNQNNELKFRIHAMEQQAHLRDALHETLTAEVQRLKFGNMGLRDEGRTSNGMAQQVASTKHNMFSLQQQPNQVQRLSVTTSASTTTSAAPTST</sequence>
<keyword evidence="2" id="KW-0805">Transcription regulation</keyword>
<dbReference type="Proteomes" id="UP001567538">
    <property type="component" value="Unassembled WGS sequence"/>
</dbReference>
<evidence type="ECO:0000256" key="3">
    <source>
        <dbReference type="ARBA" id="ARBA00023125"/>
    </source>
</evidence>
<evidence type="ECO:0000256" key="2">
    <source>
        <dbReference type="ARBA" id="ARBA00023015"/>
    </source>
</evidence>
<feature type="region of interest" description="Disordered" evidence="7">
    <location>
        <begin position="428"/>
        <end position="451"/>
    </location>
</feature>
<dbReference type="GO" id="GO:0003677">
    <property type="term" value="F:DNA binding"/>
    <property type="evidence" value="ECO:0007669"/>
    <property type="project" value="UniProtKB-KW"/>
</dbReference>
<accession>A0ABD1FSG3</accession>
<comment type="caution">
    <text evidence="9">The sequence shown here is derived from an EMBL/GenBank/DDBJ whole genome shotgun (WGS) entry which is preliminary data.</text>
</comment>
<gene>
    <name evidence="9" type="ORF">AAHA92_30931</name>
</gene>
<dbReference type="InterPro" id="IPR044759">
    <property type="entry name" value="bZIP_RF2"/>
</dbReference>
<evidence type="ECO:0000313" key="9">
    <source>
        <dbReference type="EMBL" id="KAL1534796.1"/>
    </source>
</evidence>
<feature type="region of interest" description="Disordered" evidence="7">
    <location>
        <begin position="1"/>
        <end position="56"/>
    </location>
</feature>
<keyword evidence="5" id="KW-0539">Nucleus</keyword>
<dbReference type="EMBL" id="JBEAFC010000012">
    <property type="protein sequence ID" value="KAL1534796.1"/>
    <property type="molecule type" value="Genomic_DNA"/>
</dbReference>
<protein>
    <submittedName>
        <fullName evidence="9">BZIP transcription factor 29-like</fullName>
    </submittedName>
</protein>
<name>A0ABD1FSG3_SALDI</name>
<evidence type="ECO:0000256" key="6">
    <source>
        <dbReference type="SAM" id="Coils"/>
    </source>
</evidence>
<dbReference type="AlphaFoldDB" id="A0ABD1FSG3"/>
<keyword evidence="6" id="KW-0175">Coiled coil</keyword>
<evidence type="ECO:0000256" key="1">
    <source>
        <dbReference type="ARBA" id="ARBA00004123"/>
    </source>
</evidence>
<comment type="subcellular location">
    <subcellularLocation>
        <location evidence="1">Nucleus</location>
    </subcellularLocation>
</comment>
<dbReference type="Gene3D" id="1.20.5.170">
    <property type="match status" value="1"/>
</dbReference>
<evidence type="ECO:0000259" key="8">
    <source>
        <dbReference type="PROSITE" id="PS50217"/>
    </source>
</evidence>
<dbReference type="GO" id="GO:0005634">
    <property type="term" value="C:nucleus"/>
    <property type="evidence" value="ECO:0007669"/>
    <property type="project" value="UniProtKB-SubCell"/>
</dbReference>
<evidence type="ECO:0000256" key="7">
    <source>
        <dbReference type="SAM" id="MobiDB-lite"/>
    </source>
</evidence>
<dbReference type="PROSITE" id="PS50217">
    <property type="entry name" value="BZIP"/>
    <property type="match status" value="1"/>
</dbReference>
<dbReference type="InterPro" id="IPR004827">
    <property type="entry name" value="bZIP"/>
</dbReference>
<evidence type="ECO:0000256" key="5">
    <source>
        <dbReference type="ARBA" id="ARBA00023242"/>
    </source>
</evidence>
<feature type="compositionally biased region" description="Low complexity" evidence="7">
    <location>
        <begin position="437"/>
        <end position="451"/>
    </location>
</feature>
<feature type="compositionally biased region" description="Low complexity" evidence="7">
    <location>
        <begin position="43"/>
        <end position="53"/>
    </location>
</feature>
<feature type="coiled-coil region" evidence="6">
    <location>
        <begin position="327"/>
        <end position="375"/>
    </location>
</feature>
<evidence type="ECO:0000313" key="10">
    <source>
        <dbReference type="Proteomes" id="UP001567538"/>
    </source>
</evidence>
<dbReference type="InterPro" id="IPR046347">
    <property type="entry name" value="bZIP_sf"/>
</dbReference>
<keyword evidence="3" id="KW-0238">DNA-binding</keyword>
<organism evidence="9 10">
    <name type="scientific">Salvia divinorum</name>
    <name type="common">Maria pastora</name>
    <name type="synonym">Diviner's sage</name>
    <dbReference type="NCBI Taxonomy" id="28513"/>
    <lineage>
        <taxon>Eukaryota</taxon>
        <taxon>Viridiplantae</taxon>
        <taxon>Streptophyta</taxon>
        <taxon>Embryophyta</taxon>
        <taxon>Tracheophyta</taxon>
        <taxon>Spermatophyta</taxon>
        <taxon>Magnoliopsida</taxon>
        <taxon>eudicotyledons</taxon>
        <taxon>Gunneridae</taxon>
        <taxon>Pentapetalae</taxon>
        <taxon>asterids</taxon>
        <taxon>lamiids</taxon>
        <taxon>Lamiales</taxon>
        <taxon>Lamiaceae</taxon>
        <taxon>Nepetoideae</taxon>
        <taxon>Mentheae</taxon>
        <taxon>Salviinae</taxon>
        <taxon>Salvia</taxon>
        <taxon>Salvia subgen. Calosphace</taxon>
    </lineage>
</organism>
<dbReference type="Pfam" id="PF07716">
    <property type="entry name" value="bZIP_2"/>
    <property type="match status" value="1"/>
</dbReference>